<feature type="transmembrane region" description="Helical" evidence="6">
    <location>
        <begin position="305"/>
        <end position="325"/>
    </location>
</feature>
<feature type="transmembrane region" description="Helical" evidence="6">
    <location>
        <begin position="276"/>
        <end position="293"/>
    </location>
</feature>
<evidence type="ECO:0000256" key="6">
    <source>
        <dbReference type="SAM" id="Phobius"/>
    </source>
</evidence>
<evidence type="ECO:0000256" key="4">
    <source>
        <dbReference type="ARBA" id="ARBA00022989"/>
    </source>
</evidence>
<dbReference type="Pfam" id="PF03739">
    <property type="entry name" value="LptF_LptG"/>
    <property type="match status" value="1"/>
</dbReference>
<proteinExistence type="predicted"/>
<evidence type="ECO:0000256" key="3">
    <source>
        <dbReference type="ARBA" id="ARBA00022692"/>
    </source>
</evidence>
<dbReference type="EMBL" id="JAIXNE010000003">
    <property type="protein sequence ID" value="MCA6076582.1"/>
    <property type="molecule type" value="Genomic_DNA"/>
</dbReference>
<dbReference type="RefSeq" id="WP_225698507.1">
    <property type="nucleotide sequence ID" value="NZ_JAIXNE010000002.1"/>
</dbReference>
<feature type="transmembrane region" description="Helical" evidence="6">
    <location>
        <begin position="337"/>
        <end position="355"/>
    </location>
</feature>
<accession>A0A9X1HUW4</accession>
<reference evidence="8" key="1">
    <citation type="submission" date="2021-09" db="EMBL/GenBank/DDBJ databases">
        <title>Fulvivirga sp. isolated from coastal sediment.</title>
        <authorList>
            <person name="Yu H."/>
        </authorList>
    </citation>
    <scope>NUCLEOTIDE SEQUENCE</scope>
    <source>
        <strain evidence="8">1062</strain>
    </source>
</reference>
<protein>
    <submittedName>
        <fullName evidence="8">LptF/LptG family permease</fullName>
    </submittedName>
</protein>
<dbReference type="GO" id="GO:0043190">
    <property type="term" value="C:ATP-binding cassette (ABC) transporter complex"/>
    <property type="evidence" value="ECO:0007669"/>
    <property type="project" value="TreeGrafter"/>
</dbReference>
<dbReference type="GO" id="GO:0015920">
    <property type="term" value="P:lipopolysaccharide transport"/>
    <property type="evidence" value="ECO:0007669"/>
    <property type="project" value="TreeGrafter"/>
</dbReference>
<feature type="transmembrane region" description="Helical" evidence="6">
    <location>
        <begin position="59"/>
        <end position="82"/>
    </location>
</feature>
<dbReference type="PANTHER" id="PTHR33529">
    <property type="entry name" value="SLR0882 PROTEIN-RELATED"/>
    <property type="match status" value="1"/>
</dbReference>
<comment type="caution">
    <text evidence="8">The sequence shown here is derived from an EMBL/GenBank/DDBJ whole genome shotgun (WGS) entry which is preliminary data.</text>
</comment>
<sequence>MKLIDKYILKKFLSAFVFTVLILVAVIVVIDITEKLDKFSRSEATSWEVVQYYLDFVPWIANLITPITTFIATVFVTAQLAGRTEIIAILSSGVSFRRMLMPYFIGASCIAILTFVLSGWVIPNSNKRATAFEMEHLGKAENPSLSNIHLQTTPDTYLYIRTYNNESDMGFDFTLEQVEGTEVMGKLTANRMSWDEELQKWKLTNWKYRSLDSMREELSEGREMDTLLNIHPGDFENIYRAYDAMTLNELNEHIDKLVMRGASGVQIYLVEKYTRYSAPFAVLILTFMGVIVSSRKTRGGAGLKIAIGFVLSFLFLVFFLLGKTYAEAGSMDPAFSVWIPNIIFAGISLVMYRYLPR</sequence>
<dbReference type="InterPro" id="IPR005495">
    <property type="entry name" value="LptG/LptF_permease"/>
</dbReference>
<keyword evidence="4 6" id="KW-1133">Transmembrane helix</keyword>
<evidence type="ECO:0000313" key="10">
    <source>
        <dbReference type="Proteomes" id="UP001139409"/>
    </source>
</evidence>
<evidence type="ECO:0000313" key="7">
    <source>
        <dbReference type="EMBL" id="MCA6075405.1"/>
    </source>
</evidence>
<dbReference type="EMBL" id="JAIXNE010000002">
    <property type="protein sequence ID" value="MCA6075405.1"/>
    <property type="molecule type" value="Genomic_DNA"/>
</dbReference>
<keyword evidence="3 6" id="KW-0812">Transmembrane</keyword>
<name>A0A9X1HUW4_9BACT</name>
<dbReference type="AlphaFoldDB" id="A0A9X1HUW4"/>
<keyword evidence="10" id="KW-1185">Reference proteome</keyword>
<gene>
    <name evidence="7" type="ORF">LDX50_11030</name>
    <name evidence="8" type="ORF">LDX50_17000</name>
    <name evidence="9" type="ORF">LDX50_22720</name>
</gene>
<keyword evidence="2" id="KW-1003">Cell membrane</keyword>
<dbReference type="Proteomes" id="UP001139409">
    <property type="component" value="Unassembled WGS sequence"/>
</dbReference>
<organism evidence="8 10">
    <name type="scientific">Fulvivirga sedimenti</name>
    <dbReference type="NCBI Taxonomy" id="2879465"/>
    <lineage>
        <taxon>Bacteria</taxon>
        <taxon>Pseudomonadati</taxon>
        <taxon>Bacteroidota</taxon>
        <taxon>Cytophagia</taxon>
        <taxon>Cytophagales</taxon>
        <taxon>Fulvivirgaceae</taxon>
        <taxon>Fulvivirga</taxon>
    </lineage>
</organism>
<comment type="subcellular location">
    <subcellularLocation>
        <location evidence="1">Cell membrane</location>
        <topology evidence="1">Multi-pass membrane protein</topology>
    </subcellularLocation>
</comment>
<evidence type="ECO:0000256" key="2">
    <source>
        <dbReference type="ARBA" id="ARBA00022475"/>
    </source>
</evidence>
<keyword evidence="5 6" id="KW-0472">Membrane</keyword>
<evidence type="ECO:0000256" key="1">
    <source>
        <dbReference type="ARBA" id="ARBA00004651"/>
    </source>
</evidence>
<evidence type="ECO:0000313" key="8">
    <source>
        <dbReference type="EMBL" id="MCA6076582.1"/>
    </source>
</evidence>
<evidence type="ECO:0000256" key="5">
    <source>
        <dbReference type="ARBA" id="ARBA00023136"/>
    </source>
</evidence>
<dbReference type="EMBL" id="JAIXNE010000004">
    <property type="protein sequence ID" value="MCA6077710.1"/>
    <property type="molecule type" value="Genomic_DNA"/>
</dbReference>
<dbReference type="PANTHER" id="PTHR33529:SF8">
    <property type="entry name" value="PERMEASE, YJGP_YJGQ FAMILY"/>
    <property type="match status" value="1"/>
</dbReference>
<feature type="transmembrane region" description="Helical" evidence="6">
    <location>
        <begin position="12"/>
        <end position="30"/>
    </location>
</feature>
<feature type="transmembrane region" description="Helical" evidence="6">
    <location>
        <begin position="103"/>
        <end position="122"/>
    </location>
</feature>
<evidence type="ECO:0000313" key="9">
    <source>
        <dbReference type="EMBL" id="MCA6077710.1"/>
    </source>
</evidence>